<evidence type="ECO:0000313" key="4">
    <source>
        <dbReference type="Proteomes" id="UP000676194"/>
    </source>
</evidence>
<dbReference type="InterPro" id="IPR038721">
    <property type="entry name" value="IS701-like_DDE_dom"/>
</dbReference>
<evidence type="ECO:0000259" key="2">
    <source>
        <dbReference type="Pfam" id="PF13546"/>
    </source>
</evidence>
<organism evidence="3 4">
    <name type="scientific">Telmatocola sphagniphila</name>
    <dbReference type="NCBI Taxonomy" id="1123043"/>
    <lineage>
        <taxon>Bacteria</taxon>
        <taxon>Pseudomonadati</taxon>
        <taxon>Planctomycetota</taxon>
        <taxon>Planctomycetia</taxon>
        <taxon>Gemmatales</taxon>
        <taxon>Gemmataceae</taxon>
    </lineage>
</organism>
<name>A0A8E6BBI4_9BACT</name>
<dbReference type="Pfam" id="PF13546">
    <property type="entry name" value="DDE_5"/>
    <property type="match status" value="1"/>
</dbReference>
<proteinExistence type="predicted"/>
<reference evidence="3" key="1">
    <citation type="submission" date="2021-05" db="EMBL/GenBank/DDBJ databases">
        <title>Complete genome sequence of the cellulolytic planctomycete Telmatocola sphagniphila SP2T and characterization of the first cellulase from planctomycetes.</title>
        <authorList>
            <person name="Rakitin A.L."/>
            <person name="Beletsky A.V."/>
            <person name="Naumoff D.G."/>
            <person name="Kulichevskaya I.S."/>
            <person name="Mardanov A.V."/>
            <person name="Ravin N.V."/>
            <person name="Dedysh S.N."/>
        </authorList>
    </citation>
    <scope>NUCLEOTIDE SEQUENCE</scope>
    <source>
        <strain evidence="3">SP2T</strain>
    </source>
</reference>
<dbReference type="PANTHER" id="PTHR33627">
    <property type="entry name" value="TRANSPOSASE"/>
    <property type="match status" value="1"/>
</dbReference>
<accession>A0A8E6BBI4</accession>
<sequence length="157" mass="17184">MADLQRWIARQFGTDGTRLIDDIGFPKQGVHSVGVARQYAGTLGKVASCRVAVAWQFATQAEVVGLEAQLYLPAVWTEDSARMAKAGIPDSIPYRLKWQMALTMLRHAGANGFRGIVLADCRPEKSHSPPARYSPNGQKAKHNPPNISSAIFLRIQA</sequence>
<feature type="domain" description="Transposase IS701-like DDE" evidence="2">
    <location>
        <begin position="18"/>
        <end position="120"/>
    </location>
</feature>
<dbReference type="InterPro" id="IPR039365">
    <property type="entry name" value="IS701-like"/>
</dbReference>
<dbReference type="Proteomes" id="UP000676194">
    <property type="component" value="Chromosome"/>
</dbReference>
<feature type="region of interest" description="Disordered" evidence="1">
    <location>
        <begin position="123"/>
        <end position="145"/>
    </location>
</feature>
<dbReference type="AlphaFoldDB" id="A0A8E6BBI4"/>
<evidence type="ECO:0000256" key="1">
    <source>
        <dbReference type="SAM" id="MobiDB-lite"/>
    </source>
</evidence>
<dbReference type="PANTHER" id="PTHR33627:SF1">
    <property type="entry name" value="TRANSPOSASE"/>
    <property type="match status" value="1"/>
</dbReference>
<dbReference type="EMBL" id="CP074694">
    <property type="protein sequence ID" value="QVL34877.1"/>
    <property type="molecule type" value="Genomic_DNA"/>
</dbReference>
<dbReference type="KEGG" id="tsph:KIH39_07840"/>
<gene>
    <name evidence="3" type="ORF">KIH39_07840</name>
</gene>
<protein>
    <submittedName>
        <fullName evidence="3">Transposase</fullName>
    </submittedName>
</protein>
<evidence type="ECO:0000313" key="3">
    <source>
        <dbReference type="EMBL" id="QVL34877.1"/>
    </source>
</evidence>
<keyword evidence="4" id="KW-1185">Reference proteome</keyword>